<dbReference type="Proteomes" id="UP000785679">
    <property type="component" value="Unassembled WGS sequence"/>
</dbReference>
<accession>A0A8J8T2Z1</accession>
<protein>
    <submittedName>
        <fullName evidence="1">Uncharacterized protein</fullName>
    </submittedName>
</protein>
<dbReference type="AlphaFoldDB" id="A0A8J8T2Z1"/>
<name>A0A8J8T2Z1_HALGN</name>
<comment type="caution">
    <text evidence="1">The sequence shown here is derived from an EMBL/GenBank/DDBJ whole genome shotgun (WGS) entry which is preliminary data.</text>
</comment>
<proteinExistence type="predicted"/>
<dbReference type="EMBL" id="RRYP01008750">
    <property type="protein sequence ID" value="TNV79563.1"/>
    <property type="molecule type" value="Genomic_DNA"/>
</dbReference>
<gene>
    <name evidence="1" type="ORF">FGO68_gene1212</name>
</gene>
<evidence type="ECO:0000313" key="1">
    <source>
        <dbReference type="EMBL" id="TNV79563.1"/>
    </source>
</evidence>
<evidence type="ECO:0000313" key="2">
    <source>
        <dbReference type="Proteomes" id="UP000785679"/>
    </source>
</evidence>
<organism evidence="1 2">
    <name type="scientific">Halteria grandinella</name>
    <dbReference type="NCBI Taxonomy" id="5974"/>
    <lineage>
        <taxon>Eukaryota</taxon>
        <taxon>Sar</taxon>
        <taxon>Alveolata</taxon>
        <taxon>Ciliophora</taxon>
        <taxon>Intramacronucleata</taxon>
        <taxon>Spirotrichea</taxon>
        <taxon>Stichotrichia</taxon>
        <taxon>Sporadotrichida</taxon>
        <taxon>Halteriidae</taxon>
        <taxon>Halteria</taxon>
    </lineage>
</organism>
<reference evidence="1" key="1">
    <citation type="submission" date="2019-06" db="EMBL/GenBank/DDBJ databases">
        <authorList>
            <person name="Zheng W."/>
        </authorList>
    </citation>
    <scope>NUCLEOTIDE SEQUENCE</scope>
    <source>
        <strain evidence="1">QDHG01</strain>
    </source>
</reference>
<sequence>MLLPGVGSLIGTVVGGLAGGLAGDKLMLRQYQDLENRLDHLHLIMQSQIMPSRSTDEAYKEALLLLNSNENDELLTIENRFFEKQHYTSEQLFSAKKAKNELLSKLQQNELESLYEAYKIVRSRKHYVSTKEGAGAETSSLTEAFKME</sequence>
<keyword evidence="2" id="KW-1185">Reference proteome</keyword>